<name>A0ACC1I020_9FUNG</name>
<accession>A0ACC1I020</accession>
<protein>
    <submittedName>
        <fullName evidence="1">Uncharacterized protein</fullName>
    </submittedName>
</protein>
<evidence type="ECO:0000313" key="1">
    <source>
        <dbReference type="EMBL" id="KAJ1679479.1"/>
    </source>
</evidence>
<keyword evidence="2" id="KW-1185">Reference proteome</keyword>
<proteinExistence type="predicted"/>
<reference evidence="1" key="1">
    <citation type="submission" date="2022-06" db="EMBL/GenBank/DDBJ databases">
        <title>Phylogenomic reconstructions and comparative analyses of Kickxellomycotina fungi.</title>
        <authorList>
            <person name="Reynolds N.K."/>
            <person name="Stajich J.E."/>
            <person name="Barry K."/>
            <person name="Grigoriev I.V."/>
            <person name="Crous P."/>
            <person name="Smith M.E."/>
        </authorList>
    </citation>
    <scope>NUCLEOTIDE SEQUENCE</scope>
    <source>
        <strain evidence="1">RSA 2271</strain>
    </source>
</reference>
<comment type="caution">
    <text evidence="1">The sequence shown here is derived from an EMBL/GenBank/DDBJ whole genome shotgun (WGS) entry which is preliminary data.</text>
</comment>
<evidence type="ECO:0000313" key="2">
    <source>
        <dbReference type="Proteomes" id="UP001145114"/>
    </source>
</evidence>
<sequence>MAKLNILPYIQIRPVNDDVVWRQCADLRMRVFVEEQRFPKDVEIDELDDQALHMAVIYSPPEGAEQLSQAMQMAEAGLPTIPTVIGTLRVVPEDSDVAHIGRVAIDKRFRGCGVGRLLLSATEQHIQNFNNELGYKTILIGSQYDKVEFYKKCGYALKGEPYLDCGEPHQYLFKSIVQ</sequence>
<organism evidence="1 2">
    <name type="scientific">Spiromyces aspiralis</name>
    <dbReference type="NCBI Taxonomy" id="68401"/>
    <lineage>
        <taxon>Eukaryota</taxon>
        <taxon>Fungi</taxon>
        <taxon>Fungi incertae sedis</taxon>
        <taxon>Zoopagomycota</taxon>
        <taxon>Kickxellomycotina</taxon>
        <taxon>Kickxellomycetes</taxon>
        <taxon>Kickxellales</taxon>
        <taxon>Kickxellaceae</taxon>
        <taxon>Spiromyces</taxon>
    </lineage>
</organism>
<gene>
    <name evidence="1" type="ORF">EV182_001966</name>
</gene>
<dbReference type="Proteomes" id="UP001145114">
    <property type="component" value="Unassembled WGS sequence"/>
</dbReference>
<dbReference type="EMBL" id="JAMZIH010000357">
    <property type="protein sequence ID" value="KAJ1679479.1"/>
    <property type="molecule type" value="Genomic_DNA"/>
</dbReference>